<dbReference type="PANTHER" id="PTHR42748:SF14">
    <property type="entry name" value="SNOAL-LIKE DOMAIN-CONTAINING PROTEIN"/>
    <property type="match status" value="1"/>
</dbReference>
<dbReference type="InterPro" id="IPR008030">
    <property type="entry name" value="NmrA-like"/>
</dbReference>
<comment type="similarity">
    <text evidence="1">Belongs to the NmrA-type oxidoreductase family.</text>
</comment>
<dbReference type="InterPro" id="IPR036291">
    <property type="entry name" value="NAD(P)-bd_dom_sf"/>
</dbReference>
<evidence type="ECO:0000256" key="1">
    <source>
        <dbReference type="ARBA" id="ARBA00006328"/>
    </source>
</evidence>
<gene>
    <name evidence="4" type="ORF">OBBRIDRAFT_838035</name>
</gene>
<evidence type="ECO:0000313" key="5">
    <source>
        <dbReference type="Proteomes" id="UP000250043"/>
    </source>
</evidence>
<dbReference type="SUPFAM" id="SSF51735">
    <property type="entry name" value="NAD(P)-binding Rossmann-fold domains"/>
    <property type="match status" value="1"/>
</dbReference>
<organism evidence="4 5">
    <name type="scientific">Obba rivulosa</name>
    <dbReference type="NCBI Taxonomy" id="1052685"/>
    <lineage>
        <taxon>Eukaryota</taxon>
        <taxon>Fungi</taxon>
        <taxon>Dikarya</taxon>
        <taxon>Basidiomycota</taxon>
        <taxon>Agaricomycotina</taxon>
        <taxon>Agaricomycetes</taxon>
        <taxon>Polyporales</taxon>
        <taxon>Gelatoporiaceae</taxon>
        <taxon>Obba</taxon>
    </lineage>
</organism>
<dbReference type="AlphaFoldDB" id="A0A8E2DH50"/>
<proteinExistence type="inferred from homology"/>
<dbReference type="InterPro" id="IPR051164">
    <property type="entry name" value="NmrA-like_oxidored"/>
</dbReference>
<dbReference type="CDD" id="cd05251">
    <property type="entry name" value="NmrA_like_SDR_a"/>
    <property type="match status" value="1"/>
</dbReference>
<dbReference type="EMBL" id="KV722519">
    <property type="protein sequence ID" value="OCH86621.1"/>
    <property type="molecule type" value="Genomic_DNA"/>
</dbReference>
<accession>A0A8E2DH50</accession>
<evidence type="ECO:0000313" key="4">
    <source>
        <dbReference type="EMBL" id="OCH86621.1"/>
    </source>
</evidence>
<keyword evidence="5" id="KW-1185">Reference proteome</keyword>
<dbReference type="Gene3D" id="3.90.25.10">
    <property type="entry name" value="UDP-galactose 4-epimerase, domain 1"/>
    <property type="match status" value="1"/>
</dbReference>
<sequence length="361" mass="40796">MSQTSATPQKVILVVGATGAQGLAVIESLLAPREDGSPSPYAVRAVTRDPLSRRAEDLKAKGVEVVKGAFDDLPSMYSAFRDVYGAFVNTDGFTVGEEKETWAGIRLFEIAKEVGTVRHYVWSSLDYAFKKGNYDPKYRCGHYDAKARVAEFMQAQPSVVTDNNMSWSVLTSGPYMDMLYNMMFGPLGKRDDGTFVFITPIGQGHVPMIALTDLGYFARFIFDNRESTSAKELEIASDMVGWDYLADTFRKVTSQKAEVVYLSYEDWCEYLEGVDKPIANEKKPGEGVTTWRENFAGWWALWRDDVITRDMEWIRKVNPRGHNLESFMKEKGYTGEMRRGFLKNSEDGKTVVPKWSKVTQL</sequence>
<feature type="domain" description="NmrA-like" evidence="3">
    <location>
        <begin position="9"/>
        <end position="266"/>
    </location>
</feature>
<evidence type="ECO:0000256" key="2">
    <source>
        <dbReference type="ARBA" id="ARBA00022857"/>
    </source>
</evidence>
<dbReference type="Pfam" id="PF05368">
    <property type="entry name" value="NmrA"/>
    <property type="match status" value="1"/>
</dbReference>
<dbReference type="GO" id="GO:0005634">
    <property type="term" value="C:nucleus"/>
    <property type="evidence" value="ECO:0007669"/>
    <property type="project" value="TreeGrafter"/>
</dbReference>
<dbReference type="OrthoDB" id="300709at2759"/>
<evidence type="ECO:0000259" key="3">
    <source>
        <dbReference type="Pfam" id="PF05368"/>
    </source>
</evidence>
<keyword evidence="2" id="KW-0521">NADP</keyword>
<dbReference type="Proteomes" id="UP000250043">
    <property type="component" value="Unassembled WGS sequence"/>
</dbReference>
<protein>
    <submittedName>
        <fullName evidence="4">NAD(P)-binding protein</fullName>
    </submittedName>
</protein>
<reference evidence="4 5" key="1">
    <citation type="submission" date="2016-07" db="EMBL/GenBank/DDBJ databases">
        <title>Draft genome of the white-rot fungus Obba rivulosa 3A-2.</title>
        <authorList>
            <consortium name="DOE Joint Genome Institute"/>
            <person name="Miettinen O."/>
            <person name="Riley R."/>
            <person name="Acob R."/>
            <person name="Barry K."/>
            <person name="Cullen D."/>
            <person name="De Vries R."/>
            <person name="Hainaut M."/>
            <person name="Hatakka A."/>
            <person name="Henrissat B."/>
            <person name="Hilden K."/>
            <person name="Kuo R."/>
            <person name="Labutti K."/>
            <person name="Lipzen A."/>
            <person name="Makela M.R."/>
            <person name="Sandor L."/>
            <person name="Spatafora J.W."/>
            <person name="Grigoriev I.V."/>
            <person name="Hibbett D.S."/>
        </authorList>
    </citation>
    <scope>NUCLEOTIDE SEQUENCE [LARGE SCALE GENOMIC DNA]</scope>
    <source>
        <strain evidence="4 5">3A-2</strain>
    </source>
</reference>
<name>A0A8E2DH50_9APHY</name>
<dbReference type="Gene3D" id="3.40.50.720">
    <property type="entry name" value="NAD(P)-binding Rossmann-like Domain"/>
    <property type="match status" value="1"/>
</dbReference>
<dbReference type="PANTHER" id="PTHR42748">
    <property type="entry name" value="NITROGEN METABOLITE REPRESSION PROTEIN NMRA FAMILY MEMBER"/>
    <property type="match status" value="1"/>
</dbReference>